<dbReference type="Proteomes" id="UP001164250">
    <property type="component" value="Chromosome 10"/>
</dbReference>
<sequence length="579" mass="65588">MDNTLYPTIELSYALLNNEEAKSLFLLCALSDMGTSKAFMRFLAYDMRLGLFQDVHKINDRMNRIKSLIDYLEASCLLLKGNNNETVKMHDIAHMVVASIAKEKCMLNIQDANDFKEVLVKGLYKDSIAICLHHGDIDGLLKRGMYKDSIAICLHHGDVDGLHERLKISNPRCVPEMDNTFYSTIELSYALSNCEEAKSLVLLCALSDVGTRIPFMCFLAYDIGLGSFQDVHTVNDRMNIIKSLIDYLEASCLLLKGNNNEMVKMHDIAYMVVASIAKEKRMFSIQDANGFEEVLVKGMYNDSIAICLHHGDIDELPKRVNFLNLQLLALYLEKVRVILPGGMRYVSNNNKTVKMHDIAHMIVASIAKEKRMFSIQDANGFEEVLVKGMYNDSIAICLHHGDIDGLPKRETKSLLLLCALSDVGTSIPFMCFLAYGMGLGNNNETVKMHDITHMVVASIAEEKRMFNIQDACGFKEVLVKGMYKDSIAICLHYRDIDGLPERIIQQDFILENLGKYEVNIGDGWVWSDDYENSRTLRLKCNGSLHLKYAVEILVKKAKYLCLHQLDVIKDILWELDREA</sequence>
<name>A0ACC1AHM1_9ROSI</name>
<keyword evidence="2" id="KW-1185">Reference proteome</keyword>
<accession>A0ACC1AHM1</accession>
<proteinExistence type="predicted"/>
<protein>
    <submittedName>
        <fullName evidence="1">Uncharacterized protein</fullName>
    </submittedName>
</protein>
<comment type="caution">
    <text evidence="1">The sequence shown here is derived from an EMBL/GenBank/DDBJ whole genome shotgun (WGS) entry which is preliminary data.</text>
</comment>
<reference evidence="2" key="1">
    <citation type="journal article" date="2023" name="G3 (Bethesda)">
        <title>Genome assembly and association tests identify interacting loci associated with vigor, precocity, and sex in interspecific pistachio rootstocks.</title>
        <authorList>
            <person name="Palmer W."/>
            <person name="Jacygrad E."/>
            <person name="Sagayaradj S."/>
            <person name="Cavanaugh K."/>
            <person name="Han R."/>
            <person name="Bertier L."/>
            <person name="Beede B."/>
            <person name="Kafkas S."/>
            <person name="Golino D."/>
            <person name="Preece J."/>
            <person name="Michelmore R."/>
        </authorList>
    </citation>
    <scope>NUCLEOTIDE SEQUENCE [LARGE SCALE GENOMIC DNA]</scope>
</reference>
<gene>
    <name evidence="1" type="ORF">Patl1_07044</name>
</gene>
<evidence type="ECO:0000313" key="2">
    <source>
        <dbReference type="Proteomes" id="UP001164250"/>
    </source>
</evidence>
<dbReference type="EMBL" id="CM047906">
    <property type="protein sequence ID" value="KAJ0085886.1"/>
    <property type="molecule type" value="Genomic_DNA"/>
</dbReference>
<evidence type="ECO:0000313" key="1">
    <source>
        <dbReference type="EMBL" id="KAJ0085886.1"/>
    </source>
</evidence>
<organism evidence="1 2">
    <name type="scientific">Pistacia atlantica</name>
    <dbReference type="NCBI Taxonomy" id="434234"/>
    <lineage>
        <taxon>Eukaryota</taxon>
        <taxon>Viridiplantae</taxon>
        <taxon>Streptophyta</taxon>
        <taxon>Embryophyta</taxon>
        <taxon>Tracheophyta</taxon>
        <taxon>Spermatophyta</taxon>
        <taxon>Magnoliopsida</taxon>
        <taxon>eudicotyledons</taxon>
        <taxon>Gunneridae</taxon>
        <taxon>Pentapetalae</taxon>
        <taxon>rosids</taxon>
        <taxon>malvids</taxon>
        <taxon>Sapindales</taxon>
        <taxon>Anacardiaceae</taxon>
        <taxon>Pistacia</taxon>
    </lineage>
</organism>